<organism evidence="2">
    <name type="scientific">Fopius arisanus</name>
    <dbReference type="NCBI Taxonomy" id="64838"/>
    <lineage>
        <taxon>Eukaryota</taxon>
        <taxon>Metazoa</taxon>
        <taxon>Ecdysozoa</taxon>
        <taxon>Arthropoda</taxon>
        <taxon>Hexapoda</taxon>
        <taxon>Insecta</taxon>
        <taxon>Pterygota</taxon>
        <taxon>Neoptera</taxon>
        <taxon>Endopterygota</taxon>
        <taxon>Hymenoptera</taxon>
        <taxon>Apocrita</taxon>
        <taxon>Ichneumonoidea</taxon>
        <taxon>Braconidae</taxon>
        <taxon>Opiinae</taxon>
        <taxon>Fopius</taxon>
    </lineage>
</organism>
<protein>
    <submittedName>
        <fullName evidence="2">FPP2 protein</fullName>
    </submittedName>
</protein>
<accession>A0A0C9Q4U9</accession>
<dbReference type="EMBL" id="GBYB01009103">
    <property type="protein sequence ID" value="JAG78870.1"/>
    <property type="molecule type" value="Transcribed_RNA"/>
</dbReference>
<feature type="compositionally biased region" description="Basic residues" evidence="1">
    <location>
        <begin position="7"/>
        <end position="19"/>
    </location>
</feature>
<name>A0A0C9Q4U9_9HYME</name>
<gene>
    <name evidence="2" type="primary">FPP2</name>
    <name evidence="2" type="ORF">g.58854</name>
</gene>
<feature type="region of interest" description="Disordered" evidence="1">
    <location>
        <begin position="1"/>
        <end position="21"/>
    </location>
</feature>
<evidence type="ECO:0000313" key="2">
    <source>
        <dbReference type="EMBL" id="JAG78870.1"/>
    </source>
</evidence>
<sequence length="340" mass="39704">MDSCKNHSNKSKTNRRRRNSVLFHGSGNEGVISMREFGENSEVKLKGFQNAECSLKRQQRRKALGDVNRLSVAGPVMTIDCSSKLINRPRLVEKIQAQEKNVNFFAKPKKDFSKNRKSPEKLKMLKAPPARHLYGLLSQTTRSHEASITSLWHTWEEIEITGDDSDDCIEILDENFSADESSCSIPEINNNQIKMPKLKRQILEQRIIPAYSREILKEWKNAGFKGPEIKEEKIYWQKDFNIQNFLKGSYNPYLHFLSEHRQCFPSETAVNFLSNCFKNIKKAKIEETYEIAKYNMSRAARVLRLSKSSRGKRRQNRPIEPENITQYQEMEFIRYFCKLP</sequence>
<reference evidence="2" key="1">
    <citation type="submission" date="2015-01" db="EMBL/GenBank/DDBJ databases">
        <title>Transcriptome Assembly of Fopius arisanus.</title>
        <authorList>
            <person name="Geib S."/>
        </authorList>
    </citation>
    <scope>NUCLEOTIDE SEQUENCE</scope>
</reference>
<dbReference type="AlphaFoldDB" id="A0A0C9Q4U9"/>
<evidence type="ECO:0000256" key="1">
    <source>
        <dbReference type="SAM" id="MobiDB-lite"/>
    </source>
</evidence>
<proteinExistence type="predicted"/>